<dbReference type="Proteomes" id="UP000887013">
    <property type="component" value="Unassembled WGS sequence"/>
</dbReference>
<organism evidence="1 2">
    <name type="scientific">Nephila pilipes</name>
    <name type="common">Giant wood spider</name>
    <name type="synonym">Nephila maculata</name>
    <dbReference type="NCBI Taxonomy" id="299642"/>
    <lineage>
        <taxon>Eukaryota</taxon>
        <taxon>Metazoa</taxon>
        <taxon>Ecdysozoa</taxon>
        <taxon>Arthropoda</taxon>
        <taxon>Chelicerata</taxon>
        <taxon>Arachnida</taxon>
        <taxon>Araneae</taxon>
        <taxon>Araneomorphae</taxon>
        <taxon>Entelegynae</taxon>
        <taxon>Araneoidea</taxon>
        <taxon>Nephilidae</taxon>
        <taxon>Nephila</taxon>
    </lineage>
</organism>
<dbReference type="EMBL" id="BMAW01011069">
    <property type="protein sequence ID" value="GFT21812.1"/>
    <property type="molecule type" value="Genomic_DNA"/>
</dbReference>
<sequence length="93" mass="10777">MLWMTNLRFQSPAKSSRERRATALRINSYRLQLKLSKRKFALKQNLSRRSVPRIGNLYASTNQAEGTSFHQDQILNRPKAQNLKRKTGCSLSI</sequence>
<proteinExistence type="predicted"/>
<protein>
    <submittedName>
        <fullName evidence="1">Uncharacterized protein</fullName>
    </submittedName>
</protein>
<name>A0A8X6TKX7_NEPPI</name>
<dbReference type="AlphaFoldDB" id="A0A8X6TKX7"/>
<accession>A0A8X6TKX7</accession>
<reference evidence="1" key="1">
    <citation type="submission" date="2020-08" db="EMBL/GenBank/DDBJ databases">
        <title>Multicomponent nature underlies the extraordinary mechanical properties of spider dragline silk.</title>
        <authorList>
            <person name="Kono N."/>
            <person name="Nakamura H."/>
            <person name="Mori M."/>
            <person name="Yoshida Y."/>
            <person name="Ohtoshi R."/>
            <person name="Malay A.D."/>
            <person name="Moran D.A.P."/>
            <person name="Tomita M."/>
            <person name="Numata K."/>
            <person name="Arakawa K."/>
        </authorList>
    </citation>
    <scope>NUCLEOTIDE SEQUENCE</scope>
</reference>
<comment type="caution">
    <text evidence="1">The sequence shown here is derived from an EMBL/GenBank/DDBJ whole genome shotgun (WGS) entry which is preliminary data.</text>
</comment>
<gene>
    <name evidence="1" type="ORF">NPIL_487941</name>
</gene>
<evidence type="ECO:0000313" key="1">
    <source>
        <dbReference type="EMBL" id="GFT21812.1"/>
    </source>
</evidence>
<evidence type="ECO:0000313" key="2">
    <source>
        <dbReference type="Proteomes" id="UP000887013"/>
    </source>
</evidence>
<keyword evidence="2" id="KW-1185">Reference proteome</keyword>